<protein>
    <submittedName>
        <fullName evidence="1">Uncharacterized protein</fullName>
    </submittedName>
</protein>
<keyword evidence="2" id="KW-1185">Reference proteome</keyword>
<proteinExistence type="predicted"/>
<dbReference type="AlphaFoldDB" id="A0A3P3FM89"/>
<evidence type="ECO:0000313" key="2">
    <source>
        <dbReference type="Proteomes" id="UP000273786"/>
    </source>
</evidence>
<name>A0A3P3FM89_9HYPH</name>
<dbReference type="EMBL" id="RQXT01000021">
    <property type="protein sequence ID" value="RRH99704.1"/>
    <property type="molecule type" value="Genomic_DNA"/>
</dbReference>
<dbReference type="RefSeq" id="WP_125000694.1">
    <property type="nucleotide sequence ID" value="NZ_RQXT01000021.1"/>
</dbReference>
<dbReference type="OrthoDB" id="8076805at2"/>
<accession>A0A3P3FM89</accession>
<reference evidence="1 2" key="1">
    <citation type="submission" date="2018-11" db="EMBL/GenBank/DDBJ databases">
        <title>the genome of Mesorhizobium tamadayense DSM 28320.</title>
        <authorList>
            <person name="Gao J."/>
        </authorList>
    </citation>
    <scope>NUCLEOTIDE SEQUENCE [LARGE SCALE GENOMIC DNA]</scope>
    <source>
        <strain evidence="1 2">DSM 28320</strain>
    </source>
</reference>
<comment type="caution">
    <text evidence="1">The sequence shown here is derived from an EMBL/GenBank/DDBJ whole genome shotgun (WGS) entry which is preliminary data.</text>
</comment>
<organism evidence="1 2">
    <name type="scientific">Mesorhizobium tamadayense</name>
    <dbReference type="NCBI Taxonomy" id="425306"/>
    <lineage>
        <taxon>Bacteria</taxon>
        <taxon>Pseudomonadati</taxon>
        <taxon>Pseudomonadota</taxon>
        <taxon>Alphaproteobacteria</taxon>
        <taxon>Hyphomicrobiales</taxon>
        <taxon>Phyllobacteriaceae</taxon>
        <taxon>Mesorhizobium</taxon>
    </lineage>
</organism>
<gene>
    <name evidence="1" type="ORF">EH240_18040</name>
</gene>
<sequence>MVTRSRGIPAPTIIDREMPHQVALPDDICTDRNYTLIRRFLEERRLSCRTRAVIAVWEDGTQEQWRLHCFADRAAAAAFLDHFGAIMFDPKRDREHGRARGVWRRQGAYERILELGPLSVPEALRN</sequence>
<dbReference type="Proteomes" id="UP000273786">
    <property type="component" value="Unassembled WGS sequence"/>
</dbReference>
<evidence type="ECO:0000313" key="1">
    <source>
        <dbReference type="EMBL" id="RRH99704.1"/>
    </source>
</evidence>